<accession>A0A848CSF1</accession>
<dbReference type="RefSeq" id="WP_021623372.1">
    <property type="nucleotide sequence ID" value="NZ_CABKST010000215.1"/>
</dbReference>
<protein>
    <submittedName>
        <fullName evidence="2">DUF1540 domain-containing protein</fullName>
    </submittedName>
</protein>
<dbReference type="InterPro" id="IPR011437">
    <property type="entry name" value="DUF1540"/>
</dbReference>
<dbReference type="Pfam" id="PF07561">
    <property type="entry name" value="DUF1540"/>
    <property type="match status" value="1"/>
</dbReference>
<comment type="caution">
    <text evidence="2">The sequence shown here is derived from an EMBL/GenBank/DDBJ whole genome shotgun (WGS) entry which is preliminary data.</text>
</comment>
<name>A0A848CSF1_ANEAE</name>
<dbReference type="GeneID" id="92842066"/>
<dbReference type="OrthoDB" id="1681234at2"/>
<dbReference type="Proteomes" id="UP000561326">
    <property type="component" value="Unassembled WGS sequence"/>
</dbReference>
<evidence type="ECO:0000313" key="2">
    <source>
        <dbReference type="EMBL" id="NMF00435.1"/>
    </source>
</evidence>
<evidence type="ECO:0000259" key="1">
    <source>
        <dbReference type="Pfam" id="PF07561"/>
    </source>
</evidence>
<feature type="domain" description="DUF1540" evidence="1">
    <location>
        <begin position="9"/>
        <end position="40"/>
    </location>
</feature>
<gene>
    <name evidence="2" type="ORF">HF838_19610</name>
</gene>
<organism evidence="2 3">
    <name type="scientific">Aneurinibacillus aneurinilyticus</name>
    <name type="common">Bacillus aneurinolyticus</name>
    <dbReference type="NCBI Taxonomy" id="1391"/>
    <lineage>
        <taxon>Bacteria</taxon>
        <taxon>Bacillati</taxon>
        <taxon>Bacillota</taxon>
        <taxon>Bacilli</taxon>
        <taxon>Bacillales</taxon>
        <taxon>Paenibacillaceae</taxon>
        <taxon>Aneurinibacillus group</taxon>
        <taxon>Aneurinibacillus</taxon>
    </lineage>
</organism>
<evidence type="ECO:0000313" key="3">
    <source>
        <dbReference type="Proteomes" id="UP000561326"/>
    </source>
</evidence>
<proteinExistence type="predicted"/>
<dbReference type="AlphaFoldDB" id="A0A848CSF1"/>
<reference evidence="2 3" key="1">
    <citation type="submission" date="2020-04" db="EMBL/GenBank/DDBJ databases">
        <authorList>
            <person name="Hitch T.C.A."/>
            <person name="Wylensek D."/>
            <person name="Clavel T."/>
        </authorList>
    </citation>
    <scope>NUCLEOTIDE SEQUENCE [LARGE SCALE GENOMIC DNA]</scope>
    <source>
        <strain evidence="2 3">WB01_D5_05</strain>
    </source>
</reference>
<sequence length="42" mass="4622">MTNVTCTAEYWEQGNQCIASHIDIFGLDVKHKEGTACGTFDS</sequence>
<dbReference type="EMBL" id="JABAGO010000046">
    <property type="protein sequence ID" value="NMF00435.1"/>
    <property type="molecule type" value="Genomic_DNA"/>
</dbReference>